<dbReference type="InterPro" id="IPR000259">
    <property type="entry name" value="Adhesion_dom_fimbrial"/>
</dbReference>
<evidence type="ECO:0000256" key="2">
    <source>
        <dbReference type="ARBA" id="ARBA00006671"/>
    </source>
</evidence>
<comment type="similarity">
    <text evidence="2">Belongs to the fimbrial protein family.</text>
</comment>
<evidence type="ECO:0000259" key="5">
    <source>
        <dbReference type="Pfam" id="PF00419"/>
    </source>
</evidence>
<evidence type="ECO:0000313" key="7">
    <source>
        <dbReference type="EMBL" id="HAB3516706.1"/>
    </source>
</evidence>
<name>A0A6X7M4D0_SALEB</name>
<dbReference type="GO" id="GO:0009289">
    <property type="term" value="C:pilus"/>
    <property type="evidence" value="ECO:0007669"/>
    <property type="project" value="UniProtKB-SubCell"/>
</dbReference>
<accession>A0A6X7M4D0</accession>
<dbReference type="PANTHER" id="PTHR33420:SF3">
    <property type="entry name" value="FIMBRIAL SUBUNIT ELFA"/>
    <property type="match status" value="1"/>
</dbReference>
<dbReference type="EMBL" id="DAAGLD010000037">
    <property type="protein sequence ID" value="HAB3516706.1"/>
    <property type="molecule type" value="Genomic_DNA"/>
</dbReference>
<dbReference type="Pfam" id="PF00419">
    <property type="entry name" value="Fimbrial"/>
    <property type="match status" value="1"/>
</dbReference>
<reference evidence="6" key="1">
    <citation type="journal article" date="2018" name="Genome Biol.">
        <title>SKESA: strategic k-mer extension for scrupulous assemblies.</title>
        <authorList>
            <person name="Souvorov A."/>
            <person name="Agarwala R."/>
            <person name="Lipman D.J."/>
        </authorList>
    </citation>
    <scope>NUCLEOTIDE SEQUENCE</scope>
    <source>
        <strain evidence="6">Salmonella enterica</strain>
    </source>
</reference>
<dbReference type="Gene3D" id="2.60.40.1090">
    <property type="entry name" value="Fimbrial-type adhesion domain"/>
    <property type="match status" value="1"/>
</dbReference>
<reference evidence="6" key="2">
    <citation type="submission" date="2019-05" db="EMBL/GenBank/DDBJ databases">
        <authorList>
            <consortium name="NCBI Pathogen Detection Project"/>
        </authorList>
    </citation>
    <scope>NUCLEOTIDE SEQUENCE</scope>
    <source>
        <strain evidence="6">Salmonella enterica</strain>
    </source>
</reference>
<dbReference type="AlphaFoldDB" id="A0A6X7M4D0"/>
<protein>
    <submittedName>
        <fullName evidence="6">Type 1 fimbrial protein</fullName>
    </submittedName>
</protein>
<keyword evidence="3" id="KW-0732">Signal</keyword>
<dbReference type="PANTHER" id="PTHR33420">
    <property type="entry name" value="FIMBRIAL SUBUNIT ELFA-RELATED"/>
    <property type="match status" value="1"/>
</dbReference>
<keyword evidence="4" id="KW-0281">Fimbrium</keyword>
<evidence type="ECO:0000256" key="1">
    <source>
        <dbReference type="ARBA" id="ARBA00004561"/>
    </source>
</evidence>
<feature type="domain" description="Fimbrial-type adhesion" evidence="5">
    <location>
        <begin position="53"/>
        <end position="203"/>
    </location>
</feature>
<dbReference type="GO" id="GO:0043709">
    <property type="term" value="P:cell adhesion involved in single-species biofilm formation"/>
    <property type="evidence" value="ECO:0007669"/>
    <property type="project" value="TreeGrafter"/>
</dbReference>
<dbReference type="EMBL" id="DAAFTP010000031">
    <property type="protein sequence ID" value="HAB1453980.1"/>
    <property type="molecule type" value="Genomic_DNA"/>
</dbReference>
<dbReference type="InterPro" id="IPR036937">
    <property type="entry name" value="Adhesion_dom_fimbrial_sf"/>
</dbReference>
<dbReference type="InterPro" id="IPR008966">
    <property type="entry name" value="Adhesion_dom_sf"/>
</dbReference>
<evidence type="ECO:0000256" key="4">
    <source>
        <dbReference type="ARBA" id="ARBA00023263"/>
    </source>
</evidence>
<dbReference type="InterPro" id="IPR050263">
    <property type="entry name" value="Bact_Fimbrial_Adh_Pro"/>
</dbReference>
<evidence type="ECO:0000313" key="6">
    <source>
        <dbReference type="EMBL" id="HAB1453980.1"/>
    </source>
</evidence>
<evidence type="ECO:0000256" key="3">
    <source>
        <dbReference type="ARBA" id="ARBA00022729"/>
    </source>
</evidence>
<proteinExistence type="inferred from homology"/>
<dbReference type="SUPFAM" id="SSF49401">
    <property type="entry name" value="Bacterial adhesins"/>
    <property type="match status" value="1"/>
</dbReference>
<sequence>MDNEYHHDNRVNQSLHEYRMERCSMESMMVKPVFLILLGCVLQAQAASDSTFITFNGTVLANTCTLSTGSRDQIMVLGSIADRDIKGKGTTGGEKEVNMVLRDCGASATAVVVSVQGEADNDDALAFRNALPESEGGAAGVGLYFYQTDGKTQFSPDGSVTQISALTPSADNTLIYKAAYAGTKDSVVAGKFSTVVNVNFEYQ</sequence>
<organism evidence="6">
    <name type="scientific">Salmonella enterica subsp. enterica serovar Java</name>
    <dbReference type="NCBI Taxonomy" id="224729"/>
    <lineage>
        <taxon>Bacteria</taxon>
        <taxon>Pseudomonadati</taxon>
        <taxon>Pseudomonadota</taxon>
        <taxon>Gammaproteobacteria</taxon>
        <taxon>Enterobacterales</taxon>
        <taxon>Enterobacteriaceae</taxon>
        <taxon>Salmonella</taxon>
    </lineage>
</organism>
<comment type="caution">
    <text evidence="6">The sequence shown here is derived from an EMBL/GenBank/DDBJ whole genome shotgun (WGS) entry which is preliminary data.</text>
</comment>
<gene>
    <name evidence="6" type="ORF">GI588_14700</name>
    <name evidence="7" type="ORF">GJE24_16095</name>
</gene>
<comment type="subcellular location">
    <subcellularLocation>
        <location evidence="1">Fimbrium</location>
    </subcellularLocation>
</comment>